<organism evidence="4 5">
    <name type="scientific">Candidatus Yanofskybacteria bacterium RIFCSPHIGHO2_02_FULL_38_22b</name>
    <dbReference type="NCBI Taxonomy" id="1802673"/>
    <lineage>
        <taxon>Bacteria</taxon>
        <taxon>Candidatus Yanofskyibacteriota</taxon>
    </lineage>
</organism>
<evidence type="ECO:0008006" key="6">
    <source>
        <dbReference type="Google" id="ProtNLM"/>
    </source>
</evidence>
<dbReference type="InterPro" id="IPR050792">
    <property type="entry name" value="ADP-ribosylglycohydrolase"/>
</dbReference>
<feature type="binding site" evidence="3">
    <location>
        <position position="292"/>
    </location>
    <ligand>
        <name>Mg(2+)</name>
        <dbReference type="ChEBI" id="CHEBI:18420"/>
        <label>1</label>
    </ligand>
</feature>
<evidence type="ECO:0000313" key="5">
    <source>
        <dbReference type="Proteomes" id="UP000176834"/>
    </source>
</evidence>
<dbReference type="Pfam" id="PF03747">
    <property type="entry name" value="ADP_ribosyl_GH"/>
    <property type="match status" value="1"/>
</dbReference>
<keyword evidence="3" id="KW-0460">Magnesium</keyword>
<dbReference type="InterPro" id="IPR005502">
    <property type="entry name" value="Ribosyl_crysJ1"/>
</dbReference>
<feature type="binding site" evidence="3">
    <location>
        <position position="64"/>
    </location>
    <ligand>
        <name>Mg(2+)</name>
        <dbReference type="ChEBI" id="CHEBI:18420"/>
        <label>1</label>
    </ligand>
</feature>
<gene>
    <name evidence="4" type="ORF">A3B86_00475</name>
</gene>
<comment type="similarity">
    <text evidence="1">Belongs to the ADP-ribosylglycohydrolase family.</text>
</comment>
<dbReference type="GO" id="GO:0016787">
    <property type="term" value="F:hydrolase activity"/>
    <property type="evidence" value="ECO:0007669"/>
    <property type="project" value="UniProtKB-KW"/>
</dbReference>
<dbReference type="Proteomes" id="UP000176834">
    <property type="component" value="Unassembled WGS sequence"/>
</dbReference>
<evidence type="ECO:0000256" key="3">
    <source>
        <dbReference type="PIRSR" id="PIRSR605502-1"/>
    </source>
</evidence>
<protein>
    <recommendedName>
        <fullName evidence="6">ADP-ribosylglycohydrolase</fullName>
    </recommendedName>
</protein>
<dbReference type="PANTHER" id="PTHR16222">
    <property type="entry name" value="ADP-RIBOSYLGLYCOHYDROLASE"/>
    <property type="match status" value="1"/>
</dbReference>
<reference evidence="4 5" key="1">
    <citation type="journal article" date="2016" name="Nat. Commun.">
        <title>Thousands of microbial genomes shed light on interconnected biogeochemical processes in an aquifer system.</title>
        <authorList>
            <person name="Anantharaman K."/>
            <person name="Brown C.T."/>
            <person name="Hug L.A."/>
            <person name="Sharon I."/>
            <person name="Castelle C.J."/>
            <person name="Probst A.J."/>
            <person name="Thomas B.C."/>
            <person name="Singh A."/>
            <person name="Wilkins M.J."/>
            <person name="Karaoz U."/>
            <person name="Brodie E.L."/>
            <person name="Williams K.H."/>
            <person name="Hubbard S.S."/>
            <person name="Banfield J.F."/>
        </authorList>
    </citation>
    <scope>NUCLEOTIDE SEQUENCE [LARGE SCALE GENOMIC DNA]</scope>
</reference>
<evidence type="ECO:0000256" key="2">
    <source>
        <dbReference type="ARBA" id="ARBA00022801"/>
    </source>
</evidence>
<dbReference type="SUPFAM" id="SSF101478">
    <property type="entry name" value="ADP-ribosylglycohydrolase"/>
    <property type="match status" value="1"/>
</dbReference>
<dbReference type="AlphaFoldDB" id="A0A1F8F5N7"/>
<keyword evidence="3" id="KW-0479">Metal-binding</keyword>
<accession>A0A1F8F5N7</accession>
<dbReference type="Gene3D" id="1.10.4080.10">
    <property type="entry name" value="ADP-ribosylation/Crystallin J1"/>
    <property type="match status" value="1"/>
</dbReference>
<feature type="binding site" evidence="3">
    <location>
        <position position="62"/>
    </location>
    <ligand>
        <name>Mg(2+)</name>
        <dbReference type="ChEBI" id="CHEBI:18420"/>
        <label>1</label>
    </ligand>
</feature>
<evidence type="ECO:0000313" key="4">
    <source>
        <dbReference type="EMBL" id="OGN07556.1"/>
    </source>
</evidence>
<evidence type="ECO:0000256" key="1">
    <source>
        <dbReference type="ARBA" id="ARBA00010702"/>
    </source>
</evidence>
<dbReference type="GO" id="GO:0046872">
    <property type="term" value="F:metal ion binding"/>
    <property type="evidence" value="ECO:0007669"/>
    <property type="project" value="UniProtKB-KW"/>
</dbReference>
<feature type="binding site" evidence="3">
    <location>
        <position position="294"/>
    </location>
    <ligand>
        <name>Mg(2+)</name>
        <dbReference type="ChEBI" id="CHEBI:18420"/>
        <label>1</label>
    </ligand>
</feature>
<sequence length="343" mass="38826">MQKVTLDQIRGMFVGIAIGDALGMPVENLSAEQIKAKYGRLTEYVRPDGHKWFDGREAGTWTDDTQLTLLVADSLIERKALEVWDLANRHVEYFKREGDLGFGPTTREAINRLISGIHWVESGISNNPKHGLGNAMPMKVAPLGAYSVSPFFRKWSYCHTLFESNLRDFTLMTHYRNIAVESAFAHVAAIEFCLEWNVSKRNMVDNFITVIINACESAPKIEERFKSEDSLLKLFKSFVNLPFQVMITDDFIERFGGGTSYVYNSLPFSYGFFLRDPFEIDTLYDVINAGGDTDTNGSIVGGMLGALNGVSIFPQHLIDSLWQKERILATADKFYETFFQESE</sequence>
<name>A0A1F8F5N7_9BACT</name>
<keyword evidence="2" id="KW-0378">Hydrolase</keyword>
<feature type="binding site" evidence="3">
    <location>
        <position position="295"/>
    </location>
    <ligand>
        <name>Mg(2+)</name>
        <dbReference type="ChEBI" id="CHEBI:18420"/>
        <label>1</label>
    </ligand>
</feature>
<comment type="cofactor">
    <cofactor evidence="3">
        <name>Mg(2+)</name>
        <dbReference type="ChEBI" id="CHEBI:18420"/>
    </cofactor>
    <text evidence="3">Binds 2 magnesium ions per subunit.</text>
</comment>
<dbReference type="PANTHER" id="PTHR16222:SF24">
    <property type="entry name" value="ADP-RIBOSYLHYDROLASE ARH3"/>
    <property type="match status" value="1"/>
</dbReference>
<comment type="caution">
    <text evidence="4">The sequence shown here is derived from an EMBL/GenBank/DDBJ whole genome shotgun (WGS) entry which is preliminary data.</text>
</comment>
<dbReference type="InterPro" id="IPR036705">
    <property type="entry name" value="Ribosyl_crysJ1_sf"/>
</dbReference>
<feature type="binding site" evidence="3">
    <location>
        <position position="63"/>
    </location>
    <ligand>
        <name>Mg(2+)</name>
        <dbReference type="ChEBI" id="CHEBI:18420"/>
        <label>1</label>
    </ligand>
</feature>
<proteinExistence type="inferred from homology"/>
<dbReference type="EMBL" id="MGJN01000004">
    <property type="protein sequence ID" value="OGN07556.1"/>
    <property type="molecule type" value="Genomic_DNA"/>
</dbReference>